<feature type="compositionally biased region" description="Basic residues" evidence="1">
    <location>
        <begin position="66"/>
        <end position="78"/>
    </location>
</feature>
<dbReference type="Proteomes" id="UP000229612">
    <property type="component" value="Unassembled WGS sequence"/>
</dbReference>
<reference evidence="3" key="1">
    <citation type="submission" date="2017-09" db="EMBL/GenBank/DDBJ databases">
        <title>Depth-based differentiation of microbial function through sediment-hosted aquifers and enrichment of novel symbionts in the deep terrestrial subsurface.</title>
        <authorList>
            <person name="Probst A.J."/>
            <person name="Ladd B."/>
            <person name="Jarett J.K."/>
            <person name="Geller-Mcgrath D.E."/>
            <person name="Sieber C.M.K."/>
            <person name="Emerson J.B."/>
            <person name="Anantharaman K."/>
            <person name="Thomas B.C."/>
            <person name="Malmstrom R."/>
            <person name="Stieglmeier M."/>
            <person name="Klingl A."/>
            <person name="Woyke T."/>
            <person name="Ryan C.M."/>
            <person name="Banfield J.F."/>
        </authorList>
    </citation>
    <scope>NUCLEOTIDE SEQUENCE [LARGE SCALE GENOMIC DNA]</scope>
</reference>
<evidence type="ECO:0000313" key="3">
    <source>
        <dbReference type="Proteomes" id="UP000229612"/>
    </source>
</evidence>
<comment type="caution">
    <text evidence="2">The sequence shown here is derived from an EMBL/GenBank/DDBJ whole genome shotgun (WGS) entry which is preliminary data.</text>
</comment>
<proteinExistence type="predicted"/>
<feature type="region of interest" description="Disordered" evidence="1">
    <location>
        <begin position="45"/>
        <end position="107"/>
    </location>
</feature>
<evidence type="ECO:0000256" key="1">
    <source>
        <dbReference type="SAM" id="MobiDB-lite"/>
    </source>
</evidence>
<gene>
    <name evidence="2" type="ORF">COU14_00165</name>
</gene>
<dbReference type="Pfam" id="PF07750">
    <property type="entry name" value="GcrA"/>
    <property type="match status" value="1"/>
</dbReference>
<dbReference type="AlphaFoldDB" id="A0A2H0UIF5"/>
<dbReference type="InterPro" id="IPR011681">
    <property type="entry name" value="GcrA"/>
</dbReference>
<sequence>MSDNWTNARIATLKRLWKQGLPTSQIALQLGDWCTKNSVIGKAHRLNLPGRQGLNTTPTRSTTTKVPKRPVTQRRKKQKSAEPKATSAEETVVKEPTKRQRRRKASDVTMPAFRKLNLMELSNTTCRWPLGDPHHKRFCFCGNDTNNPPYCAHHAKLAFEPLTGRRRIKGV</sequence>
<dbReference type="Gene3D" id="1.10.10.60">
    <property type="entry name" value="Homeodomain-like"/>
    <property type="match status" value="1"/>
</dbReference>
<organism evidence="2 3">
    <name type="scientific">Candidatus Kaiserbacteria bacterium CG10_big_fil_rev_8_21_14_0_10_44_10</name>
    <dbReference type="NCBI Taxonomy" id="1974606"/>
    <lineage>
        <taxon>Bacteria</taxon>
        <taxon>Candidatus Kaiseribacteriota</taxon>
    </lineage>
</organism>
<dbReference type="EMBL" id="PFBG01000003">
    <property type="protein sequence ID" value="PIR86187.1"/>
    <property type="molecule type" value="Genomic_DNA"/>
</dbReference>
<accession>A0A2H0UIF5</accession>
<protein>
    <submittedName>
        <fullName evidence="2">GcrA cell cycle regulator</fullName>
    </submittedName>
</protein>
<feature type="compositionally biased region" description="Low complexity" evidence="1">
    <location>
        <begin position="56"/>
        <end position="65"/>
    </location>
</feature>
<name>A0A2H0UIF5_9BACT</name>
<evidence type="ECO:0000313" key="2">
    <source>
        <dbReference type="EMBL" id="PIR86187.1"/>
    </source>
</evidence>